<keyword evidence="1 2" id="KW-0732">Signal</keyword>
<dbReference type="InterPro" id="IPR013517">
    <property type="entry name" value="FG-GAP"/>
</dbReference>
<accession>A0A5C6FC76</accession>
<keyword evidence="5" id="KW-1185">Reference proteome</keyword>
<organism evidence="4 5">
    <name type="scientific">Rubripirellula reticaptiva</name>
    <dbReference type="NCBI Taxonomy" id="2528013"/>
    <lineage>
        <taxon>Bacteria</taxon>
        <taxon>Pseudomonadati</taxon>
        <taxon>Planctomycetota</taxon>
        <taxon>Planctomycetia</taxon>
        <taxon>Pirellulales</taxon>
        <taxon>Pirellulaceae</taxon>
        <taxon>Rubripirellula</taxon>
    </lineage>
</organism>
<dbReference type="SUPFAM" id="SSF69318">
    <property type="entry name" value="Integrin alpha N-terminal domain"/>
    <property type="match status" value="1"/>
</dbReference>
<dbReference type="Gene3D" id="1.25.40.10">
    <property type="entry name" value="Tetratricopeptide repeat domain"/>
    <property type="match status" value="1"/>
</dbReference>
<dbReference type="AlphaFoldDB" id="A0A5C6FC76"/>
<dbReference type="PANTHER" id="PTHR16026:SF0">
    <property type="entry name" value="CARTILAGE ACIDIC PROTEIN 1"/>
    <property type="match status" value="1"/>
</dbReference>
<feature type="signal peptide" evidence="2">
    <location>
        <begin position="1"/>
        <end position="27"/>
    </location>
</feature>
<dbReference type="OrthoDB" id="5287961at2"/>
<dbReference type="Proteomes" id="UP000317977">
    <property type="component" value="Unassembled WGS sequence"/>
</dbReference>
<evidence type="ECO:0000313" key="5">
    <source>
        <dbReference type="Proteomes" id="UP000317977"/>
    </source>
</evidence>
<reference evidence="4 5" key="1">
    <citation type="submission" date="2019-02" db="EMBL/GenBank/DDBJ databases">
        <title>Deep-cultivation of Planctomycetes and their phenomic and genomic characterization uncovers novel biology.</title>
        <authorList>
            <person name="Wiegand S."/>
            <person name="Jogler M."/>
            <person name="Boedeker C."/>
            <person name="Pinto D."/>
            <person name="Vollmers J."/>
            <person name="Rivas-Marin E."/>
            <person name="Kohn T."/>
            <person name="Peeters S.H."/>
            <person name="Heuer A."/>
            <person name="Rast P."/>
            <person name="Oberbeckmann S."/>
            <person name="Bunk B."/>
            <person name="Jeske O."/>
            <person name="Meyerdierks A."/>
            <person name="Storesund J.E."/>
            <person name="Kallscheuer N."/>
            <person name="Luecker S."/>
            <person name="Lage O.M."/>
            <person name="Pohl T."/>
            <person name="Merkel B.J."/>
            <person name="Hornburger P."/>
            <person name="Mueller R.-W."/>
            <person name="Bruemmer F."/>
            <person name="Labrenz M."/>
            <person name="Spormann A.M."/>
            <person name="Op Den Camp H."/>
            <person name="Overmann J."/>
            <person name="Amann R."/>
            <person name="Jetten M.S.M."/>
            <person name="Mascher T."/>
            <person name="Medema M.H."/>
            <person name="Devos D.P."/>
            <person name="Kaster A.-K."/>
            <person name="Ovreas L."/>
            <person name="Rohde M."/>
            <person name="Galperin M.Y."/>
            <person name="Jogler C."/>
        </authorList>
    </citation>
    <scope>NUCLEOTIDE SEQUENCE [LARGE SCALE GENOMIC DNA]</scope>
    <source>
        <strain evidence="4 5">Poly59</strain>
    </source>
</reference>
<dbReference type="Pfam" id="PF07593">
    <property type="entry name" value="UnbV_ASPIC"/>
    <property type="match status" value="1"/>
</dbReference>
<evidence type="ECO:0000259" key="3">
    <source>
        <dbReference type="Pfam" id="PF07593"/>
    </source>
</evidence>
<proteinExistence type="predicted"/>
<name>A0A5C6FC76_9BACT</name>
<dbReference type="SUPFAM" id="SSF48452">
    <property type="entry name" value="TPR-like"/>
    <property type="match status" value="1"/>
</dbReference>
<dbReference type="InterPro" id="IPR027039">
    <property type="entry name" value="Crtac1"/>
</dbReference>
<sequence length="1015" mass="111359" precursor="true">MSIFCRRQVVSLLVALLVSVMVTGCSREVETAVVEISNSELPESPLEEASIALQTNQLDRAESILQAQLIRQPDDLSAGVLMSHLLVRRQQFSAAIELLDRLAATNPDQSDACEAEAAEVAVLAGDSKDAINRFKAIVRRKPGFVSARRRLAEIFNSQGFRFDANEVMRGVAAEQPLSMRDLISLINPMRPFSTFTEKPDIDNADHLSRYGVLGVVSALRSRSDFGEAIECLSESELLASGDPAATAMMGLLWAETNQFDSLRRWASGTSIRSDELRRYPAYWLAMGALAMHDRDDSAAACFVEACRREPGCVEAWTGLIAALQLKGNQSAADKARKTSRLVEESAWLSQHLATDQAGNVEMLQRLVEVLNELGRWVESVAWQEMWVANSAPGSIQLKTLSEYKQKLLQQYPSGRNDSAVIGGLVPQDFGSAEPWFVKVASWDRKELDSLQGSASDHESSAPSGFEHPVFVGVAQSLGLDFLHRNATVPVQREFRLFQPLGGGVACLDFDLDGQVDFYFCQAATDPPGGVSQHSNRIFRQVDGRFLDQTIASETTDNHYSMGVTAGDVNQDGFADLVVGNIGVNVCLVNQGDGTFRPVPVQDDTWQHPMLSMSVAIADLTGDGLPEIAEVNYVDDPRVFDPIQRDAQGKAMRLPGPLHFDPAPQRVFVSQGNGQYRGHSMPSDENAQLSTGMGVLVADLDSDGRNELFIGCDQKANQVWKFDSSAPDDRAAWSDAAVAMGLAYGPGGKPKACMGIAAADFDHNGRLDLHITNFYDEWSNQYMQNASGVFVDAAVAMGIDDVSARMLGFGVQAFDFDNNSTWDLAIGNGHIEDFRNKRQKFKMRTQVLTMVNQKYVAIVPKGDDDYWNTDRLGRAVAKCDWNRDGRTDLVTTEVNGPAELLENRTTTQNHFLQIELVGTHAERDAIGAIVTVVAGDRTWTQFCQAGDGYLCKNEPLMSFGVGSINRLDRIDVSWPSGKSQTFPDPPVDTRVLLIEGSGQIWNHESSAARQPKIQDQ</sequence>
<dbReference type="InterPro" id="IPR028994">
    <property type="entry name" value="Integrin_alpha_N"/>
</dbReference>
<gene>
    <name evidence="4" type="ORF">Poly59_11300</name>
</gene>
<protein>
    <submittedName>
        <fullName evidence="4">ASPIC and UnbV</fullName>
    </submittedName>
</protein>
<comment type="caution">
    <text evidence="4">The sequence shown here is derived from an EMBL/GenBank/DDBJ whole genome shotgun (WGS) entry which is preliminary data.</text>
</comment>
<feature type="chain" id="PRO_5022727135" evidence="2">
    <location>
        <begin position="28"/>
        <end position="1015"/>
    </location>
</feature>
<dbReference type="PANTHER" id="PTHR16026">
    <property type="entry name" value="CARTILAGE ACIDIC PROTEIN 1"/>
    <property type="match status" value="1"/>
</dbReference>
<evidence type="ECO:0000256" key="2">
    <source>
        <dbReference type="SAM" id="SignalP"/>
    </source>
</evidence>
<dbReference type="InterPro" id="IPR011990">
    <property type="entry name" value="TPR-like_helical_dom_sf"/>
</dbReference>
<dbReference type="InterPro" id="IPR011519">
    <property type="entry name" value="UnbV_ASPIC"/>
</dbReference>
<dbReference type="Pfam" id="PF13517">
    <property type="entry name" value="FG-GAP_3"/>
    <property type="match status" value="2"/>
</dbReference>
<feature type="domain" description="ASPIC/UnbV" evidence="3">
    <location>
        <begin position="924"/>
        <end position="990"/>
    </location>
</feature>
<dbReference type="EMBL" id="SJPX01000001">
    <property type="protein sequence ID" value="TWU58220.1"/>
    <property type="molecule type" value="Genomic_DNA"/>
</dbReference>
<dbReference type="PROSITE" id="PS51257">
    <property type="entry name" value="PROKAR_LIPOPROTEIN"/>
    <property type="match status" value="1"/>
</dbReference>
<dbReference type="Gene3D" id="2.130.10.130">
    <property type="entry name" value="Integrin alpha, N-terminal"/>
    <property type="match status" value="2"/>
</dbReference>
<evidence type="ECO:0000313" key="4">
    <source>
        <dbReference type="EMBL" id="TWU58220.1"/>
    </source>
</evidence>
<evidence type="ECO:0000256" key="1">
    <source>
        <dbReference type="ARBA" id="ARBA00022729"/>
    </source>
</evidence>